<dbReference type="AlphaFoldDB" id="A0A7S3YPC0"/>
<proteinExistence type="predicted"/>
<feature type="region of interest" description="Disordered" evidence="1">
    <location>
        <begin position="107"/>
        <end position="131"/>
    </location>
</feature>
<sequence length="158" mass="15612">MVALASQVVSIRQAEQLRWEKTTKNCAVAAAAGGVGFAIGAAVGGPMGAVVGAKAAAVGAGVGVGAALTAQTVDGKCGCAEEHSGLVITGPVEEVELVEIKGKSSRAKSNSTSKFGVNPAGNGCPPATSQTKNNKIHIFSRVIVGGRMCGSATNLTPH</sequence>
<protein>
    <submittedName>
        <fullName evidence="2">Uncharacterized protein</fullName>
    </submittedName>
</protein>
<evidence type="ECO:0000313" key="2">
    <source>
        <dbReference type="EMBL" id="CAE0657685.1"/>
    </source>
</evidence>
<reference evidence="2" key="1">
    <citation type="submission" date="2021-01" db="EMBL/GenBank/DDBJ databases">
        <authorList>
            <person name="Corre E."/>
            <person name="Pelletier E."/>
            <person name="Niang G."/>
            <person name="Scheremetjew M."/>
            <person name="Finn R."/>
            <person name="Kale V."/>
            <person name="Holt S."/>
            <person name="Cochrane G."/>
            <person name="Meng A."/>
            <person name="Brown T."/>
            <person name="Cohen L."/>
        </authorList>
    </citation>
    <scope>NUCLEOTIDE SEQUENCE</scope>
    <source>
        <strain evidence="2">CCCM811</strain>
    </source>
</reference>
<gene>
    <name evidence="2" type="ORF">LGLO00237_LOCUS9253</name>
</gene>
<accession>A0A7S3YPC0</accession>
<dbReference type="EMBL" id="HBIV01012502">
    <property type="protein sequence ID" value="CAE0657685.1"/>
    <property type="molecule type" value="Transcribed_RNA"/>
</dbReference>
<evidence type="ECO:0000256" key="1">
    <source>
        <dbReference type="SAM" id="MobiDB-lite"/>
    </source>
</evidence>
<organism evidence="2">
    <name type="scientific">Lotharella globosa</name>
    <dbReference type="NCBI Taxonomy" id="91324"/>
    <lineage>
        <taxon>Eukaryota</taxon>
        <taxon>Sar</taxon>
        <taxon>Rhizaria</taxon>
        <taxon>Cercozoa</taxon>
        <taxon>Chlorarachniophyceae</taxon>
        <taxon>Lotharella</taxon>
    </lineage>
</organism>
<name>A0A7S3YPC0_9EUKA</name>